<accession>A0A1I2VS92</accession>
<dbReference type="AlphaFoldDB" id="A0A1I2VS92"/>
<dbReference type="RefSeq" id="WP_092472325.1">
    <property type="nucleotide sequence ID" value="NZ_FOOX01000012.1"/>
</dbReference>
<keyword evidence="2" id="KW-1185">Reference proteome</keyword>
<proteinExistence type="predicted"/>
<sequence>MENAIYACAMSELQGRKDNLEYYFVSTGFIDLLPLARELAGKLGLGKVEMIEAICKVADKYKIYPPTINRSAWFAKVYKEKLLEARADILTFNKCR</sequence>
<gene>
    <name evidence="1" type="ORF">SAMN05660649_03132</name>
</gene>
<name>A0A1I2VS92_9FIRM</name>
<dbReference type="EMBL" id="FOOX01000012">
    <property type="protein sequence ID" value="SFG92184.1"/>
    <property type="molecule type" value="Genomic_DNA"/>
</dbReference>
<dbReference type="OrthoDB" id="1808470at2"/>
<dbReference type="Proteomes" id="UP000199337">
    <property type="component" value="Unassembled WGS sequence"/>
</dbReference>
<dbReference type="STRING" id="341036.SAMN05660649_03132"/>
<organism evidence="1 2">
    <name type="scientific">Desulfotruncus arcticus DSM 17038</name>
    <dbReference type="NCBI Taxonomy" id="1121424"/>
    <lineage>
        <taxon>Bacteria</taxon>
        <taxon>Bacillati</taxon>
        <taxon>Bacillota</taxon>
        <taxon>Clostridia</taxon>
        <taxon>Eubacteriales</taxon>
        <taxon>Desulfallaceae</taxon>
        <taxon>Desulfotruncus</taxon>
    </lineage>
</organism>
<evidence type="ECO:0000313" key="2">
    <source>
        <dbReference type="Proteomes" id="UP000199337"/>
    </source>
</evidence>
<evidence type="ECO:0000313" key="1">
    <source>
        <dbReference type="EMBL" id="SFG92184.1"/>
    </source>
</evidence>
<reference evidence="2" key="1">
    <citation type="submission" date="2016-10" db="EMBL/GenBank/DDBJ databases">
        <authorList>
            <person name="Varghese N."/>
            <person name="Submissions S."/>
        </authorList>
    </citation>
    <scope>NUCLEOTIDE SEQUENCE [LARGE SCALE GENOMIC DNA]</scope>
    <source>
        <strain evidence="2">DSM 17038</strain>
    </source>
</reference>
<protein>
    <submittedName>
        <fullName evidence="1">Uncharacterized protein</fullName>
    </submittedName>
</protein>